<keyword evidence="3" id="KW-0378">Hydrolase</keyword>
<evidence type="ECO:0000259" key="5">
    <source>
        <dbReference type="PROSITE" id="PS51934"/>
    </source>
</evidence>
<sequence>MAEPGDLIEIIRGIYSHWALFIGNGEVIHLTGDGVPAKGAILGILASIGSFSGIAIVKKEKLKEVALGDKWSVHNRLDNNCETKSPDVILKEAEQLVGQEIPYNLLTNNCQHFVTNLRYGKPACRQIRKVISAVKGSFGS</sequence>
<dbReference type="GeneID" id="122133002"/>
<dbReference type="InterPro" id="IPR007053">
    <property type="entry name" value="LRAT_dom"/>
</dbReference>
<dbReference type="GO" id="GO:0070292">
    <property type="term" value="P:N-acylphosphatidylethanolamine metabolic process"/>
    <property type="evidence" value="ECO:0007669"/>
    <property type="project" value="TreeGrafter"/>
</dbReference>
<organism evidence="6 7">
    <name type="scientific">Clupea harengus</name>
    <name type="common">Atlantic herring</name>
    <dbReference type="NCBI Taxonomy" id="7950"/>
    <lineage>
        <taxon>Eukaryota</taxon>
        <taxon>Metazoa</taxon>
        <taxon>Chordata</taxon>
        <taxon>Craniata</taxon>
        <taxon>Vertebrata</taxon>
        <taxon>Euteleostomi</taxon>
        <taxon>Actinopterygii</taxon>
        <taxon>Neopterygii</taxon>
        <taxon>Teleostei</taxon>
        <taxon>Clupei</taxon>
        <taxon>Clupeiformes</taxon>
        <taxon>Clupeoidei</taxon>
        <taxon>Clupeidae</taxon>
        <taxon>Clupea</taxon>
    </lineage>
</organism>
<dbReference type="OrthoDB" id="421951at2759"/>
<feature type="domain" description="LRAT" evidence="5">
    <location>
        <begin position="7"/>
        <end position="126"/>
    </location>
</feature>
<dbReference type="RefSeq" id="XP_042564094.1">
    <property type="nucleotide sequence ID" value="XM_042708160.1"/>
</dbReference>
<dbReference type="Pfam" id="PF04970">
    <property type="entry name" value="LRAT"/>
    <property type="match status" value="1"/>
</dbReference>
<dbReference type="Proteomes" id="UP000515152">
    <property type="component" value="Chromosome 7"/>
</dbReference>
<evidence type="ECO:0000256" key="1">
    <source>
        <dbReference type="ARBA" id="ARBA00007824"/>
    </source>
</evidence>
<dbReference type="GO" id="GO:0004623">
    <property type="term" value="F:phospholipase A2 activity"/>
    <property type="evidence" value="ECO:0007669"/>
    <property type="project" value="TreeGrafter"/>
</dbReference>
<keyword evidence="6" id="KW-1185">Reference proteome</keyword>
<dbReference type="GO" id="GO:0008970">
    <property type="term" value="F:phospholipase A1 activity"/>
    <property type="evidence" value="ECO:0007669"/>
    <property type="project" value="TreeGrafter"/>
</dbReference>
<dbReference type="KEGG" id="char:122133002"/>
<keyword evidence="2" id="KW-0808">Transferase</keyword>
<gene>
    <name evidence="7" type="primary">LOC122133002</name>
</gene>
<evidence type="ECO:0000313" key="7">
    <source>
        <dbReference type="RefSeq" id="XP_042564094.1"/>
    </source>
</evidence>
<evidence type="ECO:0000256" key="4">
    <source>
        <dbReference type="ARBA" id="ARBA00023098"/>
    </source>
</evidence>
<dbReference type="PROSITE" id="PS51934">
    <property type="entry name" value="LRAT"/>
    <property type="match status" value="1"/>
</dbReference>
<dbReference type="PANTHER" id="PTHR13943">
    <property type="entry name" value="HRAS-LIKE SUPPRESSOR - RELATED"/>
    <property type="match status" value="1"/>
</dbReference>
<reference evidence="7" key="1">
    <citation type="submission" date="2025-08" db="UniProtKB">
        <authorList>
            <consortium name="RefSeq"/>
        </authorList>
    </citation>
    <scope>IDENTIFICATION</scope>
</reference>
<name>A0A8M1KQZ2_CLUHA</name>
<evidence type="ECO:0000256" key="2">
    <source>
        <dbReference type="ARBA" id="ARBA00022679"/>
    </source>
</evidence>
<dbReference type="InterPro" id="IPR051496">
    <property type="entry name" value="H-rev107_PLA/AT"/>
</dbReference>
<keyword evidence="4" id="KW-0443">Lipid metabolism</keyword>
<evidence type="ECO:0000313" key="6">
    <source>
        <dbReference type="Proteomes" id="UP000515152"/>
    </source>
</evidence>
<protein>
    <submittedName>
        <fullName evidence="7">Phospholipase A and acyltransferase 3-like</fullName>
    </submittedName>
</protein>
<dbReference type="AlphaFoldDB" id="A0A8M1KQZ2"/>
<proteinExistence type="inferred from homology"/>
<dbReference type="GO" id="GO:0016410">
    <property type="term" value="F:N-acyltransferase activity"/>
    <property type="evidence" value="ECO:0007669"/>
    <property type="project" value="TreeGrafter"/>
</dbReference>
<evidence type="ECO:0000256" key="3">
    <source>
        <dbReference type="ARBA" id="ARBA00022801"/>
    </source>
</evidence>
<accession>A0A8M1KQZ2</accession>
<dbReference type="GO" id="GO:0005737">
    <property type="term" value="C:cytoplasm"/>
    <property type="evidence" value="ECO:0007669"/>
    <property type="project" value="TreeGrafter"/>
</dbReference>
<comment type="similarity">
    <text evidence="1">Belongs to the H-rev107 family.</text>
</comment>
<dbReference type="PANTHER" id="PTHR13943:SF31">
    <property type="entry name" value="PHOSPHOLIPASE A AND ACYLTRANSFERASE 3"/>
    <property type="match status" value="1"/>
</dbReference>